<dbReference type="CDD" id="cd00564">
    <property type="entry name" value="TMP_TenI"/>
    <property type="match status" value="1"/>
</dbReference>
<feature type="binding site" evidence="9">
    <location>
        <position position="103"/>
    </location>
    <ligand>
        <name>4-amino-2-methyl-5-(diphosphooxymethyl)pyrimidine</name>
        <dbReference type="ChEBI" id="CHEBI:57841"/>
    </ligand>
</feature>
<evidence type="ECO:0000256" key="7">
    <source>
        <dbReference type="ARBA" id="ARBA00047851"/>
    </source>
</evidence>
<dbReference type="InterPro" id="IPR022998">
    <property type="entry name" value="ThiamineP_synth_TenI"/>
</dbReference>
<comment type="catalytic activity">
    <reaction evidence="8 9 10">
        <text>2-[(2R,5Z)-2-carboxy-4-methylthiazol-5(2H)-ylidene]ethyl phosphate + 4-amino-2-methyl-5-(diphosphooxymethyl)pyrimidine + 2 H(+) = thiamine phosphate + CO2 + diphosphate</text>
        <dbReference type="Rhea" id="RHEA:47844"/>
        <dbReference type="ChEBI" id="CHEBI:15378"/>
        <dbReference type="ChEBI" id="CHEBI:16526"/>
        <dbReference type="ChEBI" id="CHEBI:33019"/>
        <dbReference type="ChEBI" id="CHEBI:37575"/>
        <dbReference type="ChEBI" id="CHEBI:57841"/>
        <dbReference type="ChEBI" id="CHEBI:62899"/>
        <dbReference type="EC" id="2.5.1.3"/>
    </reaction>
</comment>
<feature type="domain" description="Thiamine phosphate synthase/TenI" evidence="12">
    <location>
        <begin position="5"/>
        <end position="183"/>
    </location>
</feature>
<feature type="binding site" evidence="9">
    <location>
        <position position="160"/>
    </location>
    <ligand>
        <name>2-[(2R,5Z)-2-carboxy-4-methylthiazol-5(2H)-ylidene]ethyl phosphate</name>
        <dbReference type="ChEBI" id="CHEBI:62899"/>
    </ligand>
</feature>
<keyword evidence="5 9" id="KW-0784">Thiamine biosynthesis</keyword>
<comment type="cofactor">
    <cofactor evidence="9">
        <name>Mg(2+)</name>
        <dbReference type="ChEBI" id="CHEBI:18420"/>
    </cofactor>
    <text evidence="9">Binds 1 Mg(2+) ion per subunit.</text>
</comment>
<dbReference type="Pfam" id="PF02581">
    <property type="entry name" value="TMP-TENI"/>
    <property type="match status" value="1"/>
</dbReference>
<evidence type="ECO:0000256" key="6">
    <source>
        <dbReference type="ARBA" id="ARBA00047334"/>
    </source>
</evidence>
<evidence type="ECO:0000259" key="12">
    <source>
        <dbReference type="Pfam" id="PF02581"/>
    </source>
</evidence>
<keyword evidence="3 9" id="KW-0479">Metal-binding</keyword>
<dbReference type="AlphaFoldDB" id="A0ABD4JKU6"/>
<dbReference type="Gene3D" id="3.20.20.70">
    <property type="entry name" value="Aldolase class I"/>
    <property type="match status" value="1"/>
</dbReference>
<evidence type="ECO:0000256" key="8">
    <source>
        <dbReference type="ARBA" id="ARBA00047883"/>
    </source>
</evidence>
<sequence length="201" mass="22153">MSEIYALSDDVLTPDETIVAQVDEILRFGVKYFQFRSKKAVKNQAVAREILSLCQKYNAKFIVNDDIYFAKSIGANAVHLGKDDTDINKAREILGKDTFIGVSCYNDVNLAIKAQEDGASYVAFGSVFSSQTKPNAPRVSLETLKKAKEILNIPICAIGGINASNIDQIYDLDIDLIAVVTAIYRSNSITKNLKALSHNRI</sequence>
<dbReference type="PANTHER" id="PTHR20857">
    <property type="entry name" value="THIAMINE-PHOSPHATE PYROPHOSPHORYLASE"/>
    <property type="match status" value="1"/>
</dbReference>
<dbReference type="GO" id="GO:0004789">
    <property type="term" value="F:thiamine-phosphate diphosphorylase activity"/>
    <property type="evidence" value="ECO:0007669"/>
    <property type="project" value="UniProtKB-UniRule"/>
</dbReference>
<protein>
    <recommendedName>
        <fullName evidence="9">Thiamine-phosphate synthase</fullName>
        <shortName evidence="9">TP synthase</shortName>
        <shortName evidence="9">TPS</shortName>
        <ecNumber evidence="9">2.5.1.3</ecNumber>
    </recommendedName>
    <alternativeName>
        <fullName evidence="9">Thiamine-phosphate pyrophosphorylase</fullName>
        <shortName evidence="9">TMP pyrophosphorylase</shortName>
        <shortName evidence="9">TMP-PPase</shortName>
    </alternativeName>
</protein>
<dbReference type="GO" id="GO:0000287">
    <property type="term" value="F:magnesium ion binding"/>
    <property type="evidence" value="ECO:0007669"/>
    <property type="project" value="UniProtKB-UniRule"/>
</dbReference>
<keyword evidence="2 9" id="KW-0808">Transferase</keyword>
<dbReference type="Proteomes" id="UP001318760">
    <property type="component" value="Unassembled WGS sequence"/>
</dbReference>
<comment type="catalytic activity">
    <reaction evidence="6 9 10">
        <text>4-methyl-5-(2-phosphooxyethyl)-thiazole + 4-amino-2-methyl-5-(diphosphooxymethyl)pyrimidine + H(+) = thiamine phosphate + diphosphate</text>
        <dbReference type="Rhea" id="RHEA:22328"/>
        <dbReference type="ChEBI" id="CHEBI:15378"/>
        <dbReference type="ChEBI" id="CHEBI:33019"/>
        <dbReference type="ChEBI" id="CHEBI:37575"/>
        <dbReference type="ChEBI" id="CHEBI:57841"/>
        <dbReference type="ChEBI" id="CHEBI:58296"/>
        <dbReference type="EC" id="2.5.1.3"/>
    </reaction>
</comment>
<dbReference type="SUPFAM" id="SSF51391">
    <property type="entry name" value="Thiamin phosphate synthase"/>
    <property type="match status" value="1"/>
</dbReference>
<name>A0ABD4JKU6_9BACT</name>
<comment type="caution">
    <text evidence="13">The sequence shown here is derived from an EMBL/GenBank/DDBJ whole genome shotgun (WGS) entry which is preliminary data.</text>
</comment>
<dbReference type="EC" id="2.5.1.3" evidence="9"/>
<dbReference type="PANTHER" id="PTHR20857:SF15">
    <property type="entry name" value="THIAMINE-PHOSPHATE SYNTHASE"/>
    <property type="match status" value="1"/>
</dbReference>
<feature type="binding site" evidence="9">
    <location>
        <position position="84"/>
    </location>
    <ligand>
        <name>Mg(2+)</name>
        <dbReference type="ChEBI" id="CHEBI:18420"/>
    </ligand>
</feature>
<dbReference type="EMBL" id="JADBHS010000014">
    <property type="protein sequence ID" value="MBE2986948.1"/>
    <property type="molecule type" value="Genomic_DNA"/>
</dbReference>
<evidence type="ECO:0000256" key="9">
    <source>
        <dbReference type="HAMAP-Rule" id="MF_00097"/>
    </source>
</evidence>
<comment type="catalytic activity">
    <reaction evidence="7 9 10">
        <text>2-(2-carboxy-4-methylthiazol-5-yl)ethyl phosphate + 4-amino-2-methyl-5-(diphosphooxymethyl)pyrimidine + 2 H(+) = thiamine phosphate + CO2 + diphosphate</text>
        <dbReference type="Rhea" id="RHEA:47848"/>
        <dbReference type="ChEBI" id="CHEBI:15378"/>
        <dbReference type="ChEBI" id="CHEBI:16526"/>
        <dbReference type="ChEBI" id="CHEBI:33019"/>
        <dbReference type="ChEBI" id="CHEBI:37575"/>
        <dbReference type="ChEBI" id="CHEBI:57841"/>
        <dbReference type="ChEBI" id="CHEBI:62890"/>
        <dbReference type="EC" id="2.5.1.3"/>
    </reaction>
</comment>
<dbReference type="InterPro" id="IPR034291">
    <property type="entry name" value="TMP_synthase"/>
</dbReference>
<accession>A0ABD4JKU6</accession>
<dbReference type="GO" id="GO:0009228">
    <property type="term" value="P:thiamine biosynthetic process"/>
    <property type="evidence" value="ECO:0007669"/>
    <property type="project" value="UniProtKB-KW"/>
</dbReference>
<dbReference type="RefSeq" id="WP_336613229.1">
    <property type="nucleotide sequence ID" value="NZ_JADBHS010000014.1"/>
</dbReference>
<dbReference type="GO" id="GO:0009229">
    <property type="term" value="P:thiamine diphosphate biosynthetic process"/>
    <property type="evidence" value="ECO:0007669"/>
    <property type="project" value="UniProtKB-UniRule"/>
</dbReference>
<comment type="similarity">
    <text evidence="9 10">Belongs to the thiamine-phosphate synthase family.</text>
</comment>
<keyword evidence="4 9" id="KW-0460">Magnesium</keyword>
<reference evidence="13 14" key="1">
    <citation type="submission" date="2020-10" db="EMBL/GenBank/DDBJ databases">
        <title>Campylobacter californiensis sp. nov. isolated from cattle and feral swine in California.</title>
        <authorList>
            <person name="Miller W.G."/>
        </authorList>
    </citation>
    <scope>NUCLEOTIDE SEQUENCE [LARGE SCALE GENOMIC DNA]</scope>
    <source>
        <strain evidence="13 14">RM12919</strain>
    </source>
</reference>
<feature type="binding site" evidence="9">
    <location>
        <position position="64"/>
    </location>
    <ligand>
        <name>4-amino-2-methyl-5-(diphosphooxymethyl)pyrimidine</name>
        <dbReference type="ChEBI" id="CHEBI:57841"/>
    </ligand>
</feature>
<comment type="function">
    <text evidence="9">Condenses 4-methyl-5-(beta-hydroxyethyl)thiazole monophosphate (THZ-P) and 2-methyl-4-amino-5-hydroxymethyl pyrimidine pyrophosphate (HMP-PP) to form thiamine monophosphate (TMP).</text>
</comment>
<feature type="binding site" evidence="9">
    <location>
        <position position="65"/>
    </location>
    <ligand>
        <name>Mg(2+)</name>
        <dbReference type="ChEBI" id="CHEBI:18420"/>
    </ligand>
</feature>
<dbReference type="InterPro" id="IPR036206">
    <property type="entry name" value="ThiamineP_synth_sf"/>
</dbReference>
<evidence type="ECO:0000256" key="5">
    <source>
        <dbReference type="ARBA" id="ARBA00022977"/>
    </source>
</evidence>
<evidence type="ECO:0000256" key="4">
    <source>
        <dbReference type="ARBA" id="ARBA00022842"/>
    </source>
</evidence>
<feature type="binding site" evidence="9">
    <location>
        <begin position="130"/>
        <end position="132"/>
    </location>
    <ligand>
        <name>2-[(2R,5Z)-2-carboxy-4-methylthiazol-5(2H)-ylidene]ethyl phosphate</name>
        <dbReference type="ChEBI" id="CHEBI:62899"/>
    </ligand>
</feature>
<evidence type="ECO:0000313" key="14">
    <source>
        <dbReference type="Proteomes" id="UP001318760"/>
    </source>
</evidence>
<dbReference type="HAMAP" id="MF_00097">
    <property type="entry name" value="TMP_synthase"/>
    <property type="match status" value="1"/>
</dbReference>
<dbReference type="InterPro" id="IPR013785">
    <property type="entry name" value="Aldolase_TIM"/>
</dbReference>
<comment type="pathway">
    <text evidence="1 9 11">Cofactor biosynthesis; thiamine diphosphate biosynthesis; thiamine phosphate from 4-amino-2-methyl-5-diphosphomethylpyrimidine and 4-methyl-5-(2-phosphoethyl)-thiazole: step 1/1.</text>
</comment>
<evidence type="ECO:0000313" key="13">
    <source>
        <dbReference type="EMBL" id="MBE2986948.1"/>
    </source>
</evidence>
<feature type="binding site" evidence="9">
    <location>
        <position position="133"/>
    </location>
    <ligand>
        <name>4-amino-2-methyl-5-(diphosphooxymethyl)pyrimidine</name>
        <dbReference type="ChEBI" id="CHEBI:57841"/>
    </ligand>
</feature>
<feature type="binding site" evidence="9">
    <location>
        <begin position="180"/>
        <end position="181"/>
    </location>
    <ligand>
        <name>2-[(2R,5Z)-2-carboxy-4-methylthiazol-5(2H)-ylidene]ethyl phosphate</name>
        <dbReference type="ChEBI" id="CHEBI:62899"/>
    </ligand>
</feature>
<dbReference type="NCBIfam" id="TIGR00693">
    <property type="entry name" value="thiE"/>
    <property type="match status" value="1"/>
</dbReference>
<evidence type="ECO:0000256" key="3">
    <source>
        <dbReference type="ARBA" id="ARBA00022723"/>
    </source>
</evidence>
<feature type="binding site" evidence="9">
    <location>
        <begin position="34"/>
        <end position="38"/>
    </location>
    <ligand>
        <name>4-amino-2-methyl-5-(diphosphooxymethyl)pyrimidine</name>
        <dbReference type="ChEBI" id="CHEBI:57841"/>
    </ligand>
</feature>
<proteinExistence type="inferred from homology"/>
<evidence type="ECO:0000256" key="2">
    <source>
        <dbReference type="ARBA" id="ARBA00022679"/>
    </source>
</evidence>
<organism evidence="13 14">
    <name type="scientific">Campylobacter californiensis</name>
    <dbReference type="NCBI Taxonomy" id="1032243"/>
    <lineage>
        <taxon>Bacteria</taxon>
        <taxon>Pseudomonadati</taxon>
        <taxon>Campylobacterota</taxon>
        <taxon>Epsilonproteobacteria</taxon>
        <taxon>Campylobacterales</taxon>
        <taxon>Campylobacteraceae</taxon>
        <taxon>Campylobacter</taxon>
    </lineage>
</organism>
<evidence type="ECO:0000256" key="10">
    <source>
        <dbReference type="RuleBase" id="RU003826"/>
    </source>
</evidence>
<evidence type="ECO:0000256" key="1">
    <source>
        <dbReference type="ARBA" id="ARBA00005165"/>
    </source>
</evidence>
<gene>
    <name evidence="9" type="primary">thiE</name>
    <name evidence="13" type="ORF">CCAL12919_07425</name>
</gene>
<evidence type="ECO:0000256" key="11">
    <source>
        <dbReference type="RuleBase" id="RU004253"/>
    </source>
</evidence>